<dbReference type="Proteomes" id="UP001279642">
    <property type="component" value="Unassembled WGS sequence"/>
</dbReference>
<dbReference type="InterPro" id="IPR036412">
    <property type="entry name" value="HAD-like_sf"/>
</dbReference>
<dbReference type="Pfam" id="PF00702">
    <property type="entry name" value="Hydrolase"/>
    <property type="match status" value="1"/>
</dbReference>
<dbReference type="SFLD" id="SFLDG01132">
    <property type="entry name" value="C1.5.3:_5'-Nucleotidase_Like"/>
    <property type="match status" value="1"/>
</dbReference>
<protein>
    <submittedName>
        <fullName evidence="1">Pyrimidine 5'-nucleotidase</fullName>
    </submittedName>
</protein>
<sequence length="227" mass="25407">MPSPLSEIDCWVFDLDNTLYPASCRLFDQVDLRIGLYVQRLLNLPPEEARALQKKYFRDHTTTLRGLMINHGIEPGDFLDFVHEIDVSGVQPDARLAAALTDLPGRKVIFTNGTVKHAENVMNRLGITHHFQGMFDIADANFIPKPDPGSYRAMIERFDIVPGRAAMIDDMPRNLQPAADLGMTTVWIQTHNDWAQALDDMGFVHHATADLAGWLGDTVIKKATNQG</sequence>
<evidence type="ECO:0000313" key="1">
    <source>
        <dbReference type="EMBL" id="MDY0881661.1"/>
    </source>
</evidence>
<dbReference type="Gene3D" id="3.40.50.1000">
    <property type="entry name" value="HAD superfamily/HAD-like"/>
    <property type="match status" value="1"/>
</dbReference>
<proteinExistence type="predicted"/>
<dbReference type="NCBIfam" id="TIGR01509">
    <property type="entry name" value="HAD-SF-IA-v3"/>
    <property type="match status" value="1"/>
</dbReference>
<dbReference type="PANTHER" id="PTHR12725">
    <property type="entry name" value="HALOACID DEHALOGENASE-LIKE HYDROLASE"/>
    <property type="match status" value="1"/>
</dbReference>
<dbReference type="SFLD" id="SFLDG01129">
    <property type="entry name" value="C1.5:_HAD__Beta-PGM__Phosphata"/>
    <property type="match status" value="1"/>
</dbReference>
<dbReference type="NCBIfam" id="TIGR01993">
    <property type="entry name" value="Pyr-5-nucltdase"/>
    <property type="match status" value="1"/>
</dbReference>
<organism evidence="1 2">
    <name type="scientific">Dongia soli</name>
    <dbReference type="NCBI Taxonomy" id="600628"/>
    <lineage>
        <taxon>Bacteria</taxon>
        <taxon>Pseudomonadati</taxon>
        <taxon>Pseudomonadota</taxon>
        <taxon>Alphaproteobacteria</taxon>
        <taxon>Rhodospirillales</taxon>
        <taxon>Dongiaceae</taxon>
        <taxon>Dongia</taxon>
    </lineage>
</organism>
<dbReference type="SFLD" id="SFLDS00003">
    <property type="entry name" value="Haloacid_Dehalogenase"/>
    <property type="match status" value="1"/>
</dbReference>
<dbReference type="EMBL" id="JAXCLW010000001">
    <property type="protein sequence ID" value="MDY0881661.1"/>
    <property type="molecule type" value="Genomic_DNA"/>
</dbReference>
<dbReference type="CDD" id="cd02604">
    <property type="entry name" value="HAD_5NT"/>
    <property type="match status" value="1"/>
</dbReference>
<dbReference type="SUPFAM" id="SSF56784">
    <property type="entry name" value="HAD-like"/>
    <property type="match status" value="1"/>
</dbReference>
<dbReference type="RefSeq" id="WP_320506716.1">
    <property type="nucleotide sequence ID" value="NZ_JAXCLW010000001.1"/>
</dbReference>
<dbReference type="InterPro" id="IPR023214">
    <property type="entry name" value="HAD_sf"/>
</dbReference>
<evidence type="ECO:0000313" key="2">
    <source>
        <dbReference type="Proteomes" id="UP001279642"/>
    </source>
</evidence>
<dbReference type="InterPro" id="IPR010237">
    <property type="entry name" value="Pyr-5-nucltdase"/>
</dbReference>
<reference evidence="1 2" key="1">
    <citation type="journal article" date="2016" name="Antonie Van Leeuwenhoek">
        <title>Dongia soli sp. nov., isolated from soil from Dokdo, Korea.</title>
        <authorList>
            <person name="Kim D.U."/>
            <person name="Lee H."/>
            <person name="Kim H."/>
            <person name="Kim S.G."/>
            <person name="Ka J.O."/>
        </authorList>
    </citation>
    <scope>NUCLEOTIDE SEQUENCE [LARGE SCALE GENOMIC DNA]</scope>
    <source>
        <strain evidence="1 2">D78</strain>
    </source>
</reference>
<dbReference type="InterPro" id="IPR006439">
    <property type="entry name" value="HAD-SF_hydro_IA"/>
</dbReference>
<keyword evidence="2" id="KW-1185">Reference proteome</keyword>
<name>A0ABU5E728_9PROT</name>
<dbReference type="PANTHER" id="PTHR12725:SF117">
    <property type="entry name" value="HALOACID DEHALOGENASE-LIKE HYDROLASE"/>
    <property type="match status" value="1"/>
</dbReference>
<dbReference type="Gene3D" id="1.10.150.450">
    <property type="match status" value="1"/>
</dbReference>
<gene>
    <name evidence="1" type="ORF">SMD27_02285</name>
</gene>
<comment type="caution">
    <text evidence="1">The sequence shown here is derived from an EMBL/GenBank/DDBJ whole genome shotgun (WGS) entry which is preliminary data.</text>
</comment>
<accession>A0ABU5E728</accession>